<feature type="transmembrane region" description="Helical" evidence="5">
    <location>
        <begin position="83"/>
        <end position="106"/>
    </location>
</feature>
<sequence length="416" mass="45902">MKIAVKKNYKWIIFLITTLGYSLFYVCRLSINVVKRPIVDSGYLSETELGIIGGSLFFSYAVGKFVNGFFADRFNIRFLMSGGLLVAALLNLILGMHVLFGVFVVLWGINGWVQSLGGPCSAIALNRWFGDKQRGTVYGFWSASHNIGEAFTFIFIAFVVSMTGWQFGFLSAGMLGIIGAVLIFIFLKPFPHDAIDGDVFVNRKEIGKKQLSVLKSGTIWLLALSSAFMYISRYAVNSWGVYYFEVEKHYSIVEASGLISISSICGIIGTVFSGLLSDKLFRGKRYIPACLASFMNLIALYLFLYIPDGGKLMDIVAMVLFGISIGILICYLGGLMAIDLAPKEATGAAVGVIGIASYMAAGIQDILSGFFIESKKQIIGGVEIIDFSFIRMFWILSAMVSLLLLICIYYKHHRRV</sequence>
<accession>A0A316RSS1</accession>
<comment type="caution">
    <text evidence="7">The sequence shown here is derived from an EMBL/GenBank/DDBJ whole genome shotgun (WGS) entry which is preliminary data.</text>
</comment>
<evidence type="ECO:0000313" key="7">
    <source>
        <dbReference type="EMBL" id="HBJ09197.1"/>
    </source>
</evidence>
<dbReference type="GO" id="GO:0061513">
    <property type="term" value="F:glucose 6-phosphate:phosphate antiporter activity"/>
    <property type="evidence" value="ECO:0007669"/>
    <property type="project" value="TreeGrafter"/>
</dbReference>
<dbReference type="SUPFAM" id="SSF103473">
    <property type="entry name" value="MFS general substrate transporter"/>
    <property type="match status" value="1"/>
</dbReference>
<dbReference type="Gene3D" id="1.20.1250.20">
    <property type="entry name" value="MFS general substrate transporter like domains"/>
    <property type="match status" value="2"/>
</dbReference>
<feature type="transmembrane region" description="Helical" evidence="5">
    <location>
        <begin position="12"/>
        <end position="31"/>
    </location>
</feature>
<feature type="domain" description="Major facilitator superfamily (MFS) profile" evidence="6">
    <location>
        <begin position="13"/>
        <end position="415"/>
    </location>
</feature>
<dbReference type="PANTHER" id="PTHR43826:SF7">
    <property type="entry name" value="PROTEIN UHPC, PUTATIVE-RELATED"/>
    <property type="match status" value="1"/>
</dbReference>
<evidence type="ECO:0000256" key="3">
    <source>
        <dbReference type="ARBA" id="ARBA00022989"/>
    </source>
</evidence>
<dbReference type="GO" id="GO:0012505">
    <property type="term" value="C:endomembrane system"/>
    <property type="evidence" value="ECO:0007669"/>
    <property type="project" value="UniProtKB-SubCell"/>
</dbReference>
<evidence type="ECO:0000256" key="4">
    <source>
        <dbReference type="ARBA" id="ARBA00023136"/>
    </source>
</evidence>
<dbReference type="Pfam" id="PF07690">
    <property type="entry name" value="MFS_1"/>
    <property type="match status" value="1"/>
</dbReference>
<protein>
    <submittedName>
        <fullName evidence="7">MFS transporter</fullName>
    </submittedName>
</protein>
<dbReference type="PIRSF" id="PIRSF002808">
    <property type="entry name" value="Hexose_phosphate_transp"/>
    <property type="match status" value="1"/>
</dbReference>
<feature type="transmembrane region" description="Helical" evidence="5">
    <location>
        <begin position="112"/>
        <end position="130"/>
    </location>
</feature>
<evidence type="ECO:0000259" key="6">
    <source>
        <dbReference type="PROSITE" id="PS50850"/>
    </source>
</evidence>
<dbReference type="PROSITE" id="PS50850">
    <property type="entry name" value="MFS"/>
    <property type="match status" value="1"/>
</dbReference>
<feature type="transmembrane region" description="Helical" evidence="5">
    <location>
        <begin position="350"/>
        <end position="372"/>
    </location>
</feature>
<comment type="subcellular location">
    <subcellularLocation>
        <location evidence="1">Endomembrane system</location>
        <topology evidence="1">Multi-pass membrane protein</topology>
    </subcellularLocation>
</comment>
<dbReference type="InterPro" id="IPR011701">
    <property type="entry name" value="MFS"/>
</dbReference>
<dbReference type="InterPro" id="IPR020846">
    <property type="entry name" value="MFS_dom"/>
</dbReference>
<reference evidence="7 8" key="1">
    <citation type="journal article" date="2018" name="Nat. Biotechnol.">
        <title>A standardized bacterial taxonomy based on genome phylogeny substantially revises the tree of life.</title>
        <authorList>
            <person name="Parks D.H."/>
            <person name="Chuvochina M."/>
            <person name="Waite D.W."/>
            <person name="Rinke C."/>
            <person name="Skarshewski A."/>
            <person name="Chaumeil P.A."/>
            <person name="Hugenholtz P."/>
        </authorList>
    </citation>
    <scope>NUCLEOTIDE SEQUENCE [LARGE SCALE GENOMIC DNA]</scope>
    <source>
        <strain evidence="7">UBA11482</strain>
    </source>
</reference>
<dbReference type="AlphaFoldDB" id="A0A316RSS1"/>
<dbReference type="GO" id="GO:0035435">
    <property type="term" value="P:phosphate ion transmembrane transport"/>
    <property type="evidence" value="ECO:0007669"/>
    <property type="project" value="TreeGrafter"/>
</dbReference>
<evidence type="ECO:0000256" key="5">
    <source>
        <dbReference type="SAM" id="Phobius"/>
    </source>
</evidence>
<proteinExistence type="predicted"/>
<dbReference type="GO" id="GO:0005886">
    <property type="term" value="C:plasma membrane"/>
    <property type="evidence" value="ECO:0007669"/>
    <property type="project" value="TreeGrafter"/>
</dbReference>
<organism evidence="7 8">
    <name type="scientific">Coprobacter fastidiosus</name>
    <dbReference type="NCBI Taxonomy" id="1099853"/>
    <lineage>
        <taxon>Bacteria</taxon>
        <taxon>Pseudomonadati</taxon>
        <taxon>Bacteroidota</taxon>
        <taxon>Bacteroidia</taxon>
        <taxon>Bacteroidales</taxon>
        <taxon>Barnesiellaceae</taxon>
        <taxon>Coprobacter</taxon>
    </lineage>
</organism>
<dbReference type="EMBL" id="DNWC01000123">
    <property type="protein sequence ID" value="HBJ09197.1"/>
    <property type="molecule type" value="Genomic_DNA"/>
</dbReference>
<feature type="transmembrane region" description="Helical" evidence="5">
    <location>
        <begin position="213"/>
        <end position="232"/>
    </location>
</feature>
<dbReference type="InterPro" id="IPR036259">
    <property type="entry name" value="MFS_trans_sf"/>
</dbReference>
<gene>
    <name evidence="7" type="ORF">DDY73_09355</name>
</gene>
<dbReference type="InterPro" id="IPR051337">
    <property type="entry name" value="OPA_Antiporter"/>
</dbReference>
<feature type="transmembrane region" description="Helical" evidence="5">
    <location>
        <begin position="51"/>
        <end position="71"/>
    </location>
</feature>
<evidence type="ECO:0000256" key="2">
    <source>
        <dbReference type="ARBA" id="ARBA00022692"/>
    </source>
</evidence>
<keyword evidence="4 5" id="KW-0472">Membrane</keyword>
<feature type="transmembrane region" description="Helical" evidence="5">
    <location>
        <begin position="392"/>
        <end position="410"/>
    </location>
</feature>
<feature type="transmembrane region" description="Helical" evidence="5">
    <location>
        <begin position="252"/>
        <end position="274"/>
    </location>
</feature>
<keyword evidence="3 5" id="KW-1133">Transmembrane helix</keyword>
<dbReference type="Proteomes" id="UP000262954">
    <property type="component" value="Unassembled WGS sequence"/>
</dbReference>
<keyword evidence="2 5" id="KW-0812">Transmembrane</keyword>
<evidence type="ECO:0000256" key="1">
    <source>
        <dbReference type="ARBA" id="ARBA00004127"/>
    </source>
</evidence>
<dbReference type="PANTHER" id="PTHR43826">
    <property type="entry name" value="GLUCOSE-6-PHOSPHATE EXCHANGER SLC37A4"/>
    <property type="match status" value="1"/>
</dbReference>
<feature type="transmembrane region" description="Helical" evidence="5">
    <location>
        <begin position="165"/>
        <end position="187"/>
    </location>
</feature>
<evidence type="ECO:0000313" key="8">
    <source>
        <dbReference type="Proteomes" id="UP000262954"/>
    </source>
</evidence>
<feature type="transmembrane region" description="Helical" evidence="5">
    <location>
        <begin position="137"/>
        <end position="159"/>
    </location>
</feature>
<name>A0A316RSS1_9BACT</name>
<feature type="transmembrane region" description="Helical" evidence="5">
    <location>
        <begin position="312"/>
        <end position="338"/>
    </location>
</feature>
<feature type="transmembrane region" description="Helical" evidence="5">
    <location>
        <begin position="286"/>
        <end position="306"/>
    </location>
</feature>
<dbReference type="InterPro" id="IPR000849">
    <property type="entry name" value="Sugar_P_transporter"/>
</dbReference>